<dbReference type="InterPro" id="IPR046347">
    <property type="entry name" value="bZIP_sf"/>
</dbReference>
<evidence type="ECO:0000313" key="2">
    <source>
        <dbReference type="EMBL" id="KAL2785894.1"/>
    </source>
</evidence>
<reference evidence="2 3" key="1">
    <citation type="submission" date="2024-07" db="EMBL/GenBank/DDBJ databases">
        <title>Section-level genome sequencing and comparative genomics of Aspergillus sections Usti and Cavernicolus.</title>
        <authorList>
            <consortium name="Lawrence Berkeley National Laboratory"/>
            <person name="Nybo J.L."/>
            <person name="Vesth T.C."/>
            <person name="Theobald S."/>
            <person name="Frisvad J.C."/>
            <person name="Larsen T.O."/>
            <person name="Kjaerboelling I."/>
            <person name="Rothschild-Mancinelli K."/>
            <person name="Lyhne E.K."/>
            <person name="Kogle M.E."/>
            <person name="Barry K."/>
            <person name="Clum A."/>
            <person name="Na H."/>
            <person name="Ledsgaard L."/>
            <person name="Lin J."/>
            <person name="Lipzen A."/>
            <person name="Kuo A."/>
            <person name="Riley R."/>
            <person name="Mondo S."/>
            <person name="Labutti K."/>
            <person name="Haridas S."/>
            <person name="Pangalinan J."/>
            <person name="Salamov A.A."/>
            <person name="Simmons B.A."/>
            <person name="Magnuson J.K."/>
            <person name="Chen J."/>
            <person name="Drula E."/>
            <person name="Henrissat B."/>
            <person name="Wiebenga A."/>
            <person name="Lubbers R.J."/>
            <person name="Gomes A.C."/>
            <person name="Makela M.R."/>
            <person name="Stajich J."/>
            <person name="Grigoriev I.V."/>
            <person name="Mortensen U.H."/>
            <person name="De Vries R.P."/>
            <person name="Baker S.E."/>
            <person name="Andersen M.R."/>
        </authorList>
    </citation>
    <scope>NUCLEOTIDE SEQUENCE [LARGE SCALE GENOMIC DNA]</scope>
    <source>
        <strain evidence="2 3">CBS 209.92</strain>
    </source>
</reference>
<dbReference type="EMBL" id="JBFTWV010000131">
    <property type="protein sequence ID" value="KAL2785894.1"/>
    <property type="molecule type" value="Genomic_DNA"/>
</dbReference>
<accession>A0ABR4FRQ2</accession>
<feature type="compositionally biased region" description="Polar residues" evidence="1">
    <location>
        <begin position="36"/>
        <end position="46"/>
    </location>
</feature>
<dbReference type="CDD" id="cd14688">
    <property type="entry name" value="bZIP_YAP"/>
    <property type="match status" value="1"/>
</dbReference>
<name>A0ABR4FRQ2_9EURO</name>
<comment type="caution">
    <text evidence="2">The sequence shown here is derived from an EMBL/GenBank/DDBJ whole genome shotgun (WGS) entry which is preliminary data.</text>
</comment>
<dbReference type="Proteomes" id="UP001610563">
    <property type="component" value="Unassembled WGS sequence"/>
</dbReference>
<evidence type="ECO:0008006" key="4">
    <source>
        <dbReference type="Google" id="ProtNLM"/>
    </source>
</evidence>
<protein>
    <recommendedName>
        <fullName evidence="4">BZIP transcription factor</fullName>
    </recommendedName>
</protein>
<organism evidence="2 3">
    <name type="scientific">Aspergillus keveii</name>
    <dbReference type="NCBI Taxonomy" id="714993"/>
    <lineage>
        <taxon>Eukaryota</taxon>
        <taxon>Fungi</taxon>
        <taxon>Dikarya</taxon>
        <taxon>Ascomycota</taxon>
        <taxon>Pezizomycotina</taxon>
        <taxon>Eurotiomycetes</taxon>
        <taxon>Eurotiomycetidae</taxon>
        <taxon>Eurotiales</taxon>
        <taxon>Aspergillaceae</taxon>
        <taxon>Aspergillus</taxon>
        <taxon>Aspergillus subgen. Nidulantes</taxon>
    </lineage>
</organism>
<dbReference type="Gene3D" id="1.20.5.170">
    <property type="match status" value="1"/>
</dbReference>
<feature type="region of interest" description="Disordered" evidence="1">
    <location>
        <begin position="32"/>
        <end position="54"/>
    </location>
</feature>
<evidence type="ECO:0000256" key="1">
    <source>
        <dbReference type="SAM" id="MobiDB-lite"/>
    </source>
</evidence>
<dbReference type="SUPFAM" id="SSF57959">
    <property type="entry name" value="Leucine zipper domain"/>
    <property type="match status" value="1"/>
</dbReference>
<proteinExistence type="predicted"/>
<gene>
    <name evidence="2" type="ORF">BJX66DRAFT_314000</name>
</gene>
<evidence type="ECO:0000313" key="3">
    <source>
        <dbReference type="Proteomes" id="UP001610563"/>
    </source>
</evidence>
<keyword evidence="3" id="KW-1185">Reference proteome</keyword>
<sequence length="332" mass="36575">MPSSASGETLNERAKRVLGLDLDAWLAIESPDDFSTPATRSEQVAQAQRKHRQRTQSYIQALEQEVLRLRGVEHDLTKQVLRSEAHGSKPKSPAQHEAIDPISLEQAGQSASAPFDSATVDWQGLYDSAPEAQAPCCIKAAENTPLQTPWSPLQRQNIQEPDLAAPQASWSSTVADGVSLNAQVGVNLILKLEAPCLPHLKRAVTSEPVTEGFLETPYNFGTNHVYNLSTRLFHEFTGPDISTSTQKAQTTQITETDLTRLLEASDRLQLANELTPVQVWALVCRLNSVYTFDPSVISLMFEDLARFTYCNSFGTAVSKATVKAAFEYYLGR</sequence>